<evidence type="ECO:0000313" key="2">
    <source>
        <dbReference type="EMBL" id="EAR08016.1"/>
    </source>
</evidence>
<comment type="caution">
    <text evidence="2">The sequence shown here is derived from an EMBL/GenBank/DDBJ whole genome shotgun (WGS) entry which is preliminary data.</text>
</comment>
<dbReference type="GO" id="GO:0035438">
    <property type="term" value="F:cyclic-di-GMP binding"/>
    <property type="evidence" value="ECO:0007669"/>
    <property type="project" value="InterPro"/>
</dbReference>
<gene>
    <name evidence="2" type="ORF">MED297_15640</name>
</gene>
<dbReference type="Pfam" id="PF07238">
    <property type="entry name" value="PilZ"/>
    <property type="match status" value="1"/>
</dbReference>
<dbReference type="OrthoDB" id="6197851at2"/>
<keyword evidence="3" id="KW-1185">Reference proteome</keyword>
<evidence type="ECO:0000313" key="3">
    <source>
        <dbReference type="Proteomes" id="UP000005953"/>
    </source>
</evidence>
<reference evidence="2 3" key="1">
    <citation type="submission" date="2006-02" db="EMBL/GenBank/DDBJ databases">
        <authorList>
            <person name="Pinhassi J."/>
            <person name="Pedros-Alio C."/>
            <person name="Ferriera S."/>
            <person name="Johnson J."/>
            <person name="Kravitz S."/>
            <person name="Halpern A."/>
            <person name="Remington K."/>
            <person name="Beeson K."/>
            <person name="Tran B."/>
            <person name="Rogers Y.-H."/>
            <person name="Friedman R."/>
            <person name="Venter J.C."/>
        </authorList>
    </citation>
    <scope>NUCLEOTIDE SEQUENCE [LARGE SCALE GENOMIC DNA]</scope>
    <source>
        <strain evidence="2 3">MED297</strain>
    </source>
</reference>
<organism evidence="2 3">
    <name type="scientific">Reinekea blandensis MED297</name>
    <dbReference type="NCBI Taxonomy" id="314283"/>
    <lineage>
        <taxon>Bacteria</taxon>
        <taxon>Pseudomonadati</taxon>
        <taxon>Pseudomonadota</taxon>
        <taxon>Gammaproteobacteria</taxon>
        <taxon>Oceanospirillales</taxon>
        <taxon>Saccharospirillaceae</taxon>
        <taxon>Reinekea</taxon>
    </lineage>
</organism>
<proteinExistence type="predicted"/>
<dbReference type="RefSeq" id="WP_008043277.1">
    <property type="nucleotide sequence ID" value="NZ_CH724150.1"/>
</dbReference>
<accession>A4BIQ2</accession>
<dbReference type="SUPFAM" id="SSF141371">
    <property type="entry name" value="PilZ domain-like"/>
    <property type="match status" value="1"/>
</dbReference>
<protein>
    <recommendedName>
        <fullName evidence="1">PilZ domain-containing protein</fullName>
    </recommendedName>
</protein>
<dbReference type="EMBL" id="AAOE01000027">
    <property type="protein sequence ID" value="EAR08016.1"/>
    <property type="molecule type" value="Genomic_DNA"/>
</dbReference>
<dbReference type="Proteomes" id="UP000005953">
    <property type="component" value="Unassembled WGS sequence"/>
</dbReference>
<dbReference type="HOGENOM" id="CLU_188316_0_0_6"/>
<dbReference type="AlphaFoldDB" id="A4BIQ2"/>
<dbReference type="STRING" id="314283.MED297_15640"/>
<dbReference type="Gene3D" id="2.40.10.220">
    <property type="entry name" value="predicted glycosyltransferase like domains"/>
    <property type="match status" value="1"/>
</dbReference>
<feature type="domain" description="PilZ" evidence="1">
    <location>
        <begin position="4"/>
        <end position="87"/>
    </location>
</feature>
<sequence length="89" mass="9762">MGREKREHPRTPIQLTVELTFPNGDSLAVETWDISDGGIGINLPLQTTHEWQEGQMLSAQVKGLPMPAPKVSAEVVRVSDTRIGLKLST</sequence>
<dbReference type="InterPro" id="IPR009875">
    <property type="entry name" value="PilZ_domain"/>
</dbReference>
<name>A4BIQ2_9GAMM</name>
<evidence type="ECO:0000259" key="1">
    <source>
        <dbReference type="Pfam" id="PF07238"/>
    </source>
</evidence>